<evidence type="ECO:0000313" key="2">
    <source>
        <dbReference type="Proteomes" id="UP000228987"/>
    </source>
</evidence>
<proteinExistence type="predicted"/>
<evidence type="ECO:0000313" key="1">
    <source>
        <dbReference type="EMBL" id="PCJ43457.1"/>
    </source>
</evidence>
<comment type="caution">
    <text evidence="1">The sequence shown here is derived from an EMBL/GenBank/DDBJ whole genome shotgun (WGS) entry which is preliminary data.</text>
</comment>
<organism evidence="1 2">
    <name type="scientific">SAR86 cluster bacterium</name>
    <dbReference type="NCBI Taxonomy" id="2030880"/>
    <lineage>
        <taxon>Bacteria</taxon>
        <taxon>Pseudomonadati</taxon>
        <taxon>Pseudomonadota</taxon>
        <taxon>Gammaproteobacteria</taxon>
        <taxon>SAR86 cluster</taxon>
    </lineage>
</organism>
<sequence length="135" mass="15913">MFKLTFRKTVDSFLSLFDWLYRPEPVVRSEEESRKLAKATSCLALYDYKGCVASRKTRHEIRRLNIDIERRDIGKCSIHQDSLLAEFGKLKAPCLRVEEKGKVQWISEPEKIVYFLHERFDVDVKGDHQQHQKSA</sequence>
<name>A0A2A5CHU8_9GAMM</name>
<dbReference type="SUPFAM" id="SSF52833">
    <property type="entry name" value="Thioredoxin-like"/>
    <property type="match status" value="1"/>
</dbReference>
<evidence type="ECO:0008006" key="3">
    <source>
        <dbReference type="Google" id="ProtNLM"/>
    </source>
</evidence>
<protein>
    <recommendedName>
        <fullName evidence="3">Glutaredoxin</fullName>
    </recommendedName>
</protein>
<dbReference type="AlphaFoldDB" id="A0A2A5CHU8"/>
<gene>
    <name evidence="1" type="ORF">COA71_00875</name>
</gene>
<dbReference type="Proteomes" id="UP000228987">
    <property type="component" value="Unassembled WGS sequence"/>
</dbReference>
<reference evidence="2" key="1">
    <citation type="submission" date="2017-08" db="EMBL/GenBank/DDBJ databases">
        <title>A dynamic microbial community with high functional redundancy inhabits the cold, oxic subseafloor aquifer.</title>
        <authorList>
            <person name="Tully B.J."/>
            <person name="Wheat C.G."/>
            <person name="Glazer B.T."/>
            <person name="Huber J.A."/>
        </authorList>
    </citation>
    <scope>NUCLEOTIDE SEQUENCE [LARGE SCALE GENOMIC DNA]</scope>
</reference>
<dbReference type="EMBL" id="NVWI01000001">
    <property type="protein sequence ID" value="PCJ43457.1"/>
    <property type="molecule type" value="Genomic_DNA"/>
</dbReference>
<accession>A0A2A5CHU8</accession>
<dbReference type="InterPro" id="IPR036249">
    <property type="entry name" value="Thioredoxin-like_sf"/>
</dbReference>